<name>A0ABC8JRN1_ERUVS</name>
<keyword evidence="3" id="KW-1185">Reference proteome</keyword>
<reference evidence="2 3" key="1">
    <citation type="submission" date="2022-03" db="EMBL/GenBank/DDBJ databases">
        <authorList>
            <person name="Macdonald S."/>
            <person name="Ahmed S."/>
            <person name="Newling K."/>
        </authorList>
    </citation>
    <scope>NUCLEOTIDE SEQUENCE [LARGE SCALE GENOMIC DNA]</scope>
</reference>
<sequence length="114" mass="12746">MTGKKKRQNLKPTTSRVAKRPSSLPRQYDFIPTDASQSIPPVLSRSNNLPSVRDYPPPRNLFPTTTFAQSPLTPADGSTSKPQQPQQRQTQSTENINPRPPSQVPPDRASQVWK</sequence>
<dbReference type="EMBL" id="CAKOAT010138265">
    <property type="protein sequence ID" value="CAH8337749.1"/>
    <property type="molecule type" value="Genomic_DNA"/>
</dbReference>
<gene>
    <name evidence="2" type="ORF">ERUC_LOCUS14674</name>
</gene>
<protein>
    <submittedName>
        <fullName evidence="2">Uncharacterized protein</fullName>
    </submittedName>
</protein>
<accession>A0ABC8JRN1</accession>
<evidence type="ECO:0000256" key="1">
    <source>
        <dbReference type="SAM" id="MobiDB-lite"/>
    </source>
</evidence>
<feature type="region of interest" description="Disordered" evidence="1">
    <location>
        <begin position="1"/>
        <end position="114"/>
    </location>
</feature>
<comment type="caution">
    <text evidence="2">The sequence shown here is derived from an EMBL/GenBank/DDBJ whole genome shotgun (WGS) entry which is preliminary data.</text>
</comment>
<organism evidence="2 3">
    <name type="scientific">Eruca vesicaria subsp. sativa</name>
    <name type="common">Garden rocket</name>
    <name type="synonym">Eruca sativa</name>
    <dbReference type="NCBI Taxonomy" id="29727"/>
    <lineage>
        <taxon>Eukaryota</taxon>
        <taxon>Viridiplantae</taxon>
        <taxon>Streptophyta</taxon>
        <taxon>Embryophyta</taxon>
        <taxon>Tracheophyta</taxon>
        <taxon>Spermatophyta</taxon>
        <taxon>Magnoliopsida</taxon>
        <taxon>eudicotyledons</taxon>
        <taxon>Gunneridae</taxon>
        <taxon>Pentapetalae</taxon>
        <taxon>rosids</taxon>
        <taxon>malvids</taxon>
        <taxon>Brassicales</taxon>
        <taxon>Brassicaceae</taxon>
        <taxon>Brassiceae</taxon>
        <taxon>Eruca</taxon>
    </lineage>
</organism>
<dbReference type="Proteomes" id="UP001642260">
    <property type="component" value="Unassembled WGS sequence"/>
</dbReference>
<feature type="compositionally biased region" description="Polar residues" evidence="1">
    <location>
        <begin position="62"/>
        <end position="72"/>
    </location>
</feature>
<dbReference type="AlphaFoldDB" id="A0ABC8JRN1"/>
<feature type="compositionally biased region" description="Polar residues" evidence="1">
    <location>
        <begin position="34"/>
        <end position="50"/>
    </location>
</feature>
<proteinExistence type="predicted"/>
<feature type="compositionally biased region" description="Low complexity" evidence="1">
    <location>
        <begin position="78"/>
        <end position="93"/>
    </location>
</feature>
<evidence type="ECO:0000313" key="2">
    <source>
        <dbReference type="EMBL" id="CAH8337749.1"/>
    </source>
</evidence>
<evidence type="ECO:0000313" key="3">
    <source>
        <dbReference type="Proteomes" id="UP001642260"/>
    </source>
</evidence>